<keyword evidence="2" id="KW-1185">Reference proteome</keyword>
<organism evidence="1 2">
    <name type="scientific">Platanthera guangdongensis</name>
    <dbReference type="NCBI Taxonomy" id="2320717"/>
    <lineage>
        <taxon>Eukaryota</taxon>
        <taxon>Viridiplantae</taxon>
        <taxon>Streptophyta</taxon>
        <taxon>Embryophyta</taxon>
        <taxon>Tracheophyta</taxon>
        <taxon>Spermatophyta</taxon>
        <taxon>Magnoliopsida</taxon>
        <taxon>Liliopsida</taxon>
        <taxon>Asparagales</taxon>
        <taxon>Orchidaceae</taxon>
        <taxon>Orchidoideae</taxon>
        <taxon>Orchideae</taxon>
        <taxon>Orchidinae</taxon>
        <taxon>Platanthera</taxon>
    </lineage>
</organism>
<comment type="caution">
    <text evidence="1">The sequence shown here is derived from an EMBL/GenBank/DDBJ whole genome shotgun (WGS) entry which is preliminary data.</text>
</comment>
<sequence>MRSLRIVKAFDCFSLSFNPSNSCLCLNSVDAEDEYERTSLIQTKQDCLLKLGNPAEENKTLAFYLEPKV</sequence>
<proteinExistence type="predicted"/>
<reference evidence="1 2" key="1">
    <citation type="journal article" date="2022" name="Nat. Plants">
        <title>Genomes of leafy and leafless Platanthera orchids illuminate the evolution of mycoheterotrophy.</title>
        <authorList>
            <person name="Li M.H."/>
            <person name="Liu K.W."/>
            <person name="Li Z."/>
            <person name="Lu H.C."/>
            <person name="Ye Q.L."/>
            <person name="Zhang D."/>
            <person name="Wang J.Y."/>
            <person name="Li Y.F."/>
            <person name="Zhong Z.M."/>
            <person name="Liu X."/>
            <person name="Yu X."/>
            <person name="Liu D.K."/>
            <person name="Tu X.D."/>
            <person name="Liu B."/>
            <person name="Hao Y."/>
            <person name="Liao X.Y."/>
            <person name="Jiang Y.T."/>
            <person name="Sun W.H."/>
            <person name="Chen J."/>
            <person name="Chen Y.Q."/>
            <person name="Ai Y."/>
            <person name="Zhai J.W."/>
            <person name="Wu S.S."/>
            <person name="Zhou Z."/>
            <person name="Hsiao Y.Y."/>
            <person name="Wu W.L."/>
            <person name="Chen Y.Y."/>
            <person name="Lin Y.F."/>
            <person name="Hsu J.L."/>
            <person name="Li C.Y."/>
            <person name="Wang Z.W."/>
            <person name="Zhao X."/>
            <person name="Zhong W.Y."/>
            <person name="Ma X.K."/>
            <person name="Ma L."/>
            <person name="Huang J."/>
            <person name="Chen G.Z."/>
            <person name="Huang M.Z."/>
            <person name="Huang L."/>
            <person name="Peng D.H."/>
            <person name="Luo Y.B."/>
            <person name="Zou S.Q."/>
            <person name="Chen S.P."/>
            <person name="Lan S."/>
            <person name="Tsai W.C."/>
            <person name="Van de Peer Y."/>
            <person name="Liu Z.J."/>
        </authorList>
    </citation>
    <scope>NUCLEOTIDE SEQUENCE [LARGE SCALE GENOMIC DNA]</scope>
    <source>
        <strain evidence="1">Lor288</strain>
    </source>
</reference>
<dbReference type="EMBL" id="JBBWWR010000019">
    <property type="protein sequence ID" value="KAK8941618.1"/>
    <property type="molecule type" value="Genomic_DNA"/>
</dbReference>
<accession>A0ABR2LHI9</accession>
<protein>
    <submittedName>
        <fullName evidence="1">Uncharacterized protein</fullName>
    </submittedName>
</protein>
<dbReference type="Proteomes" id="UP001412067">
    <property type="component" value="Unassembled WGS sequence"/>
</dbReference>
<gene>
    <name evidence="1" type="ORF">KSP40_PGU004585</name>
</gene>
<evidence type="ECO:0000313" key="1">
    <source>
        <dbReference type="EMBL" id="KAK8941618.1"/>
    </source>
</evidence>
<evidence type="ECO:0000313" key="2">
    <source>
        <dbReference type="Proteomes" id="UP001412067"/>
    </source>
</evidence>
<name>A0ABR2LHI9_9ASPA</name>